<keyword evidence="14" id="KW-1185">Reference proteome</keyword>
<comment type="caution">
    <text evidence="13">The sequence shown here is derived from an EMBL/GenBank/DDBJ whole genome shotgun (WGS) entry which is preliminary data.</text>
</comment>
<sequence>MDTFDFESRIIDIPDYPEPGVVFKDITPLFDDAEALRAVVDAICEHFSDAGITKVVGAEARGFMVGAPVAYRLGCGFVPARKPGKLPREVYSESYSLEYGTDELQIHRDALTPGDRVLLVDDLVATGGTAVATARLVEQSGASVAGFAFILELSFLNPREVIARDYPQDVFTLVKVS</sequence>
<keyword evidence="7 11" id="KW-0963">Cytoplasm</keyword>
<dbReference type="HAMAP" id="MF_00004">
    <property type="entry name" value="Aden_phosphoribosyltr"/>
    <property type="match status" value="1"/>
</dbReference>
<reference evidence="13 14" key="1">
    <citation type="submission" date="2020-10" db="EMBL/GenBank/DDBJ databases">
        <title>ChiBAC.</title>
        <authorList>
            <person name="Zenner C."/>
            <person name="Hitch T.C.A."/>
            <person name="Clavel T."/>
        </authorList>
    </citation>
    <scope>NUCLEOTIDE SEQUENCE [LARGE SCALE GENOMIC DNA]</scope>
    <source>
        <strain evidence="13 14">DSM 107455</strain>
    </source>
</reference>
<dbReference type="EMBL" id="JADCJZ010000003">
    <property type="protein sequence ID" value="MBE5024655.1"/>
    <property type="molecule type" value="Genomic_DNA"/>
</dbReference>
<dbReference type="PANTHER" id="PTHR32315:SF3">
    <property type="entry name" value="ADENINE PHOSPHORIBOSYLTRANSFERASE"/>
    <property type="match status" value="1"/>
</dbReference>
<dbReference type="InterPro" id="IPR029057">
    <property type="entry name" value="PRTase-like"/>
</dbReference>
<dbReference type="NCBIfam" id="NF002636">
    <property type="entry name" value="PRK02304.1-5"/>
    <property type="match status" value="1"/>
</dbReference>
<keyword evidence="10 11" id="KW-0660">Purine salvage</keyword>
<dbReference type="SUPFAM" id="SSF53271">
    <property type="entry name" value="PRTase-like"/>
    <property type="match status" value="1"/>
</dbReference>
<gene>
    <name evidence="11" type="primary">apt</name>
    <name evidence="13" type="ORF">INF26_07295</name>
</gene>
<dbReference type="InterPro" id="IPR000836">
    <property type="entry name" value="PRTase_dom"/>
</dbReference>
<keyword evidence="9 11" id="KW-0808">Transferase</keyword>
<dbReference type="InterPro" id="IPR050054">
    <property type="entry name" value="UPRTase/APRTase"/>
</dbReference>
<name>A0ABR9QU87_9ACTN</name>
<evidence type="ECO:0000256" key="11">
    <source>
        <dbReference type="HAMAP-Rule" id="MF_00004"/>
    </source>
</evidence>
<comment type="catalytic activity">
    <reaction evidence="1 11">
        <text>AMP + diphosphate = 5-phospho-alpha-D-ribose 1-diphosphate + adenine</text>
        <dbReference type="Rhea" id="RHEA:16609"/>
        <dbReference type="ChEBI" id="CHEBI:16708"/>
        <dbReference type="ChEBI" id="CHEBI:33019"/>
        <dbReference type="ChEBI" id="CHEBI:58017"/>
        <dbReference type="ChEBI" id="CHEBI:456215"/>
        <dbReference type="EC" id="2.4.2.7"/>
    </reaction>
</comment>
<evidence type="ECO:0000256" key="1">
    <source>
        <dbReference type="ARBA" id="ARBA00000868"/>
    </source>
</evidence>
<evidence type="ECO:0000256" key="8">
    <source>
        <dbReference type="ARBA" id="ARBA00022676"/>
    </source>
</evidence>
<evidence type="ECO:0000313" key="14">
    <source>
        <dbReference type="Proteomes" id="UP001194273"/>
    </source>
</evidence>
<evidence type="ECO:0000256" key="2">
    <source>
        <dbReference type="ARBA" id="ARBA00003968"/>
    </source>
</evidence>
<evidence type="ECO:0000256" key="5">
    <source>
        <dbReference type="ARBA" id="ARBA00008391"/>
    </source>
</evidence>
<comment type="subunit">
    <text evidence="11">Homodimer.</text>
</comment>
<comment type="function">
    <text evidence="2 11">Catalyzes a salvage reaction resulting in the formation of AMP, that is energically less costly than de novo synthesis.</text>
</comment>
<evidence type="ECO:0000256" key="7">
    <source>
        <dbReference type="ARBA" id="ARBA00022490"/>
    </source>
</evidence>
<protein>
    <recommendedName>
        <fullName evidence="6 11">Adenine phosphoribosyltransferase</fullName>
        <shortName evidence="11">APRT</shortName>
        <ecNumber evidence="6 11">2.4.2.7</ecNumber>
    </recommendedName>
</protein>
<dbReference type="NCBIfam" id="NF002634">
    <property type="entry name" value="PRK02304.1-3"/>
    <property type="match status" value="1"/>
</dbReference>
<proteinExistence type="inferred from homology"/>
<dbReference type="NCBIfam" id="TIGR01090">
    <property type="entry name" value="apt"/>
    <property type="match status" value="1"/>
</dbReference>
<dbReference type="InterPro" id="IPR005764">
    <property type="entry name" value="Ade_phspho_trans"/>
</dbReference>
<comment type="pathway">
    <text evidence="4 11">Purine metabolism; AMP biosynthesis via salvage pathway; AMP from adenine: step 1/1.</text>
</comment>
<keyword evidence="8 11" id="KW-0328">Glycosyltransferase</keyword>
<dbReference type="CDD" id="cd06223">
    <property type="entry name" value="PRTases_typeI"/>
    <property type="match status" value="1"/>
</dbReference>
<accession>A0ABR9QU87</accession>
<dbReference type="RefSeq" id="WP_193530296.1">
    <property type="nucleotide sequence ID" value="NZ_JADCJZ010000003.1"/>
</dbReference>
<dbReference type="Pfam" id="PF00156">
    <property type="entry name" value="Pribosyltran"/>
    <property type="match status" value="1"/>
</dbReference>
<dbReference type="Gene3D" id="3.40.50.2020">
    <property type="match status" value="1"/>
</dbReference>
<comment type="subcellular location">
    <subcellularLocation>
        <location evidence="3 11">Cytoplasm</location>
    </subcellularLocation>
</comment>
<dbReference type="Proteomes" id="UP001194273">
    <property type="component" value="Unassembled WGS sequence"/>
</dbReference>
<evidence type="ECO:0000256" key="6">
    <source>
        <dbReference type="ARBA" id="ARBA00011893"/>
    </source>
</evidence>
<organism evidence="13 14">
    <name type="scientific">Thermophilibacter gallinarum</name>
    <dbReference type="NCBI Taxonomy" id="2779357"/>
    <lineage>
        <taxon>Bacteria</taxon>
        <taxon>Bacillati</taxon>
        <taxon>Actinomycetota</taxon>
        <taxon>Coriobacteriia</taxon>
        <taxon>Coriobacteriales</taxon>
        <taxon>Atopobiaceae</taxon>
        <taxon>Thermophilibacter</taxon>
    </lineage>
</organism>
<dbReference type="GO" id="GO:0003999">
    <property type="term" value="F:adenine phosphoribosyltransferase activity"/>
    <property type="evidence" value="ECO:0007669"/>
    <property type="project" value="UniProtKB-EC"/>
</dbReference>
<feature type="domain" description="Phosphoribosyltransferase" evidence="12">
    <location>
        <begin position="35"/>
        <end position="151"/>
    </location>
</feature>
<evidence type="ECO:0000313" key="13">
    <source>
        <dbReference type="EMBL" id="MBE5024655.1"/>
    </source>
</evidence>
<dbReference type="EC" id="2.4.2.7" evidence="6 11"/>
<comment type="similarity">
    <text evidence="5 11">Belongs to the purine/pyrimidine phosphoribosyltransferase family.</text>
</comment>
<evidence type="ECO:0000259" key="12">
    <source>
        <dbReference type="Pfam" id="PF00156"/>
    </source>
</evidence>
<evidence type="ECO:0000256" key="10">
    <source>
        <dbReference type="ARBA" id="ARBA00022726"/>
    </source>
</evidence>
<evidence type="ECO:0000256" key="3">
    <source>
        <dbReference type="ARBA" id="ARBA00004496"/>
    </source>
</evidence>
<evidence type="ECO:0000256" key="4">
    <source>
        <dbReference type="ARBA" id="ARBA00004659"/>
    </source>
</evidence>
<evidence type="ECO:0000256" key="9">
    <source>
        <dbReference type="ARBA" id="ARBA00022679"/>
    </source>
</evidence>
<dbReference type="PANTHER" id="PTHR32315">
    <property type="entry name" value="ADENINE PHOSPHORIBOSYLTRANSFERASE"/>
    <property type="match status" value="1"/>
</dbReference>